<dbReference type="PROSITE" id="PS50887">
    <property type="entry name" value="GGDEF"/>
    <property type="match status" value="1"/>
</dbReference>
<feature type="domain" description="GGDEF" evidence="3">
    <location>
        <begin position="344"/>
        <end position="479"/>
    </location>
</feature>
<gene>
    <name evidence="4" type="ORF">F4695_004092</name>
</gene>
<dbReference type="PROSITE" id="PS50883">
    <property type="entry name" value="EAL"/>
    <property type="match status" value="1"/>
</dbReference>
<dbReference type="SMART" id="SM00267">
    <property type="entry name" value="GGDEF"/>
    <property type="match status" value="1"/>
</dbReference>
<dbReference type="InterPro" id="IPR029787">
    <property type="entry name" value="Nucleotide_cyclase"/>
</dbReference>
<reference evidence="4 5" key="1">
    <citation type="submission" date="2020-08" db="EMBL/GenBank/DDBJ databases">
        <title>The Agave Microbiome: Exploring the role of microbial communities in plant adaptations to desert environments.</title>
        <authorList>
            <person name="Partida-Martinez L.P."/>
        </authorList>
    </citation>
    <scope>NUCLEOTIDE SEQUENCE [LARGE SCALE GENOMIC DNA]</scope>
    <source>
        <strain evidence="4 5">AS3.12</strain>
    </source>
</reference>
<dbReference type="AlphaFoldDB" id="A0A7X0JN72"/>
<evidence type="ECO:0000256" key="1">
    <source>
        <dbReference type="SAM" id="Phobius"/>
    </source>
</evidence>
<dbReference type="CDD" id="cd01948">
    <property type="entry name" value="EAL"/>
    <property type="match status" value="1"/>
</dbReference>
<evidence type="ECO:0000313" key="4">
    <source>
        <dbReference type="EMBL" id="MBB6510700.1"/>
    </source>
</evidence>
<dbReference type="InterPro" id="IPR035919">
    <property type="entry name" value="EAL_sf"/>
</dbReference>
<dbReference type="EMBL" id="JACHBU010000010">
    <property type="protein sequence ID" value="MBB6510700.1"/>
    <property type="molecule type" value="Genomic_DNA"/>
</dbReference>
<feature type="transmembrane region" description="Helical" evidence="1">
    <location>
        <begin position="274"/>
        <end position="294"/>
    </location>
</feature>
<dbReference type="NCBIfam" id="TIGR00254">
    <property type="entry name" value="GGDEF"/>
    <property type="match status" value="1"/>
</dbReference>
<dbReference type="Proteomes" id="UP000585437">
    <property type="component" value="Unassembled WGS sequence"/>
</dbReference>
<organism evidence="4 5">
    <name type="scientific">Rhizobium soli</name>
    <dbReference type="NCBI Taxonomy" id="424798"/>
    <lineage>
        <taxon>Bacteria</taxon>
        <taxon>Pseudomonadati</taxon>
        <taxon>Pseudomonadota</taxon>
        <taxon>Alphaproteobacteria</taxon>
        <taxon>Hyphomicrobiales</taxon>
        <taxon>Rhizobiaceae</taxon>
        <taxon>Rhizobium/Agrobacterium group</taxon>
        <taxon>Rhizobium</taxon>
    </lineage>
</organism>
<dbReference type="RefSeq" id="WP_184655821.1">
    <property type="nucleotide sequence ID" value="NZ_JACHBU010000010.1"/>
</dbReference>
<comment type="caution">
    <text evidence="4">The sequence shown here is derived from an EMBL/GenBank/DDBJ whole genome shotgun (WGS) entry which is preliminary data.</text>
</comment>
<name>A0A7X0JN72_9HYPH</name>
<dbReference type="InterPro" id="IPR000160">
    <property type="entry name" value="GGDEF_dom"/>
</dbReference>
<dbReference type="Pfam" id="PF00990">
    <property type="entry name" value="GGDEF"/>
    <property type="match status" value="1"/>
</dbReference>
<dbReference type="InterPro" id="IPR052155">
    <property type="entry name" value="Biofilm_reg_signaling"/>
</dbReference>
<proteinExistence type="predicted"/>
<dbReference type="CDD" id="cd01949">
    <property type="entry name" value="GGDEF"/>
    <property type="match status" value="1"/>
</dbReference>
<dbReference type="Pfam" id="PF00563">
    <property type="entry name" value="EAL"/>
    <property type="match status" value="1"/>
</dbReference>
<protein>
    <submittedName>
        <fullName evidence="4">Diguanylate cyclase (GGDEF)-like protein</fullName>
    </submittedName>
</protein>
<feature type="domain" description="EAL" evidence="2">
    <location>
        <begin position="501"/>
        <end position="755"/>
    </location>
</feature>
<keyword evidence="5" id="KW-1185">Reference proteome</keyword>
<keyword evidence="1" id="KW-0472">Membrane</keyword>
<keyword evidence="1" id="KW-1133">Transmembrane helix</keyword>
<dbReference type="SMART" id="SM00052">
    <property type="entry name" value="EAL"/>
    <property type="match status" value="1"/>
</dbReference>
<dbReference type="SUPFAM" id="SSF141868">
    <property type="entry name" value="EAL domain-like"/>
    <property type="match status" value="1"/>
</dbReference>
<dbReference type="Gene3D" id="3.20.20.450">
    <property type="entry name" value="EAL domain"/>
    <property type="match status" value="1"/>
</dbReference>
<dbReference type="Gene3D" id="3.30.70.270">
    <property type="match status" value="1"/>
</dbReference>
<evidence type="ECO:0000313" key="5">
    <source>
        <dbReference type="Proteomes" id="UP000585437"/>
    </source>
</evidence>
<dbReference type="SUPFAM" id="SSF55073">
    <property type="entry name" value="Nucleotide cyclase"/>
    <property type="match status" value="1"/>
</dbReference>
<dbReference type="InterPro" id="IPR001633">
    <property type="entry name" value="EAL_dom"/>
</dbReference>
<dbReference type="InterPro" id="IPR043128">
    <property type="entry name" value="Rev_trsase/Diguanyl_cyclase"/>
</dbReference>
<evidence type="ECO:0000259" key="3">
    <source>
        <dbReference type="PROSITE" id="PS50887"/>
    </source>
</evidence>
<keyword evidence="1" id="KW-0812">Transmembrane</keyword>
<feature type="transmembrane region" description="Helical" evidence="1">
    <location>
        <begin position="21"/>
        <end position="44"/>
    </location>
</feature>
<dbReference type="PANTHER" id="PTHR44757:SF4">
    <property type="entry name" value="DIGUANYLATE CYCLASE DGCE-RELATED"/>
    <property type="match status" value="1"/>
</dbReference>
<sequence>MSSNWVFSLLTRLSARSSSQSVLILLTGTGLAILGLVVLAAIWAGSESDSAARDRQRELVDGRLQNQVDRVAQDMQLLAEGYASFLSPGSPDSGTEISRSASIQTFGRIATSVFGYSAVFLISPDGELALQPDPDSVRRFKWVRPVLWPMISAVTKGLETHGQHAPAPQKNQVELLRLEGRPSIAGIVPVVHQVQDDPSKVKAEYYLIAIRFLDGPTLDMLSREQGLAGARYARTADYEPGEVAFQVASTRTAEPIGFIVWKPDLPGSRVIARLLPFLSAAGLVVTILFSALLLRLRYSLKQLAASETHARHLSHHDVLTGLPNRALFATRLEQCLTELGTQDRETVVALIDLDRFKQVNDVYGHLAGDELLRIAVERMKSLLRPGDTLARFGGDEFALLIPSLGHNRSIIGLCNEIMARISDPFQLVNGTVVVSIGGSIGYTAPEGAFTTARELLRRADVALYDAKESGRGRAAEYNSSLDTRANERTELRNELRIMLERDEGPGDTQGVIRDNRVGHLEVFAQGVHQADRSGDLTGAEALVRWRHPTRGLLSPDKFIPIAEEAGMINQLGRWVLLTAAAAAASWPAHLSIAVNVSPSQIGQRNFAQMVLSILRDCGLSPDRLELEVTEAAIFNLDEGAAENLNLLRSRGVRIALDDFGTGFSSLSHLIDLKIDRVKIDRSFVQLLGCKAEGAAIVSAIASLSRTLGKATTAEGVETEEQREFLIAAGCDELQGYLFSRPIPIEAFGHQVRPSQIRLSL</sequence>
<evidence type="ECO:0000259" key="2">
    <source>
        <dbReference type="PROSITE" id="PS50883"/>
    </source>
</evidence>
<accession>A0A7X0JN72</accession>
<dbReference type="PANTHER" id="PTHR44757">
    <property type="entry name" value="DIGUANYLATE CYCLASE DGCP"/>
    <property type="match status" value="1"/>
</dbReference>